<name>A0A9P3YQE5_CLODI</name>
<dbReference type="AlphaFoldDB" id="A0A9P3YQE5"/>
<dbReference type="EMBL" id="DAEQIJ010000007">
    <property type="protein sequence ID" value="HBH2620120.1"/>
    <property type="molecule type" value="Genomic_DNA"/>
</dbReference>
<dbReference type="Proteomes" id="UP000879542">
    <property type="component" value="Unassembled WGS sequence"/>
</dbReference>
<protein>
    <submittedName>
        <fullName evidence="1">Uncharacterized protein</fullName>
    </submittedName>
</protein>
<proteinExistence type="predicted"/>
<sequence>MTDKIIKPKNLFIYELKCDLIEDDERFVIKGKLDKEEINNLIFYLQGV</sequence>
<evidence type="ECO:0000313" key="1">
    <source>
        <dbReference type="EMBL" id="HBH2620120.1"/>
    </source>
</evidence>
<reference evidence="1" key="2">
    <citation type="submission" date="2021-06" db="EMBL/GenBank/DDBJ databases">
        <authorList>
            <consortium name="NCBI Pathogen Detection Project"/>
        </authorList>
    </citation>
    <scope>NUCLEOTIDE SEQUENCE</scope>
    <source>
        <strain evidence="1">Clostridioides</strain>
    </source>
</reference>
<accession>A0A9P3YQE5</accession>
<evidence type="ECO:0000313" key="2">
    <source>
        <dbReference type="Proteomes" id="UP000879542"/>
    </source>
</evidence>
<dbReference type="RefSeq" id="WP_003427595.1">
    <property type="nucleotide sequence ID" value="NZ_AP025558.1"/>
</dbReference>
<organism evidence="1 2">
    <name type="scientific">Clostridioides difficile</name>
    <name type="common">Peptoclostridium difficile</name>
    <dbReference type="NCBI Taxonomy" id="1496"/>
    <lineage>
        <taxon>Bacteria</taxon>
        <taxon>Bacillati</taxon>
        <taxon>Bacillota</taxon>
        <taxon>Clostridia</taxon>
        <taxon>Peptostreptococcales</taxon>
        <taxon>Peptostreptococcaceae</taxon>
        <taxon>Clostridioides</taxon>
    </lineage>
</organism>
<reference evidence="1" key="1">
    <citation type="journal article" date="2018" name="Genome Biol.">
        <title>SKESA: strategic k-mer extension for scrupulous assemblies.</title>
        <authorList>
            <person name="Souvorov A."/>
            <person name="Agarwala R."/>
            <person name="Lipman D.J."/>
        </authorList>
    </citation>
    <scope>NUCLEOTIDE SEQUENCE</scope>
    <source>
        <strain evidence="1">Clostridioides</strain>
    </source>
</reference>
<comment type="caution">
    <text evidence="1">The sequence shown here is derived from an EMBL/GenBank/DDBJ whole genome shotgun (WGS) entry which is preliminary data.</text>
</comment>
<gene>
    <name evidence="1" type="ORF">KRQ00_001882</name>
</gene>